<dbReference type="RefSeq" id="XP_009047875.1">
    <property type="nucleotide sequence ID" value="XM_009049627.1"/>
</dbReference>
<feature type="signal peptide" evidence="1">
    <location>
        <begin position="1"/>
        <end position="20"/>
    </location>
</feature>
<feature type="chain" id="PRO_5004717142" evidence="1">
    <location>
        <begin position="21"/>
        <end position="281"/>
    </location>
</feature>
<dbReference type="Proteomes" id="UP000030746">
    <property type="component" value="Unassembled WGS sequence"/>
</dbReference>
<dbReference type="AlphaFoldDB" id="V4B1P4"/>
<dbReference type="CTD" id="20248354"/>
<gene>
    <name evidence="2" type="ORF">LOTGIDRAFT_230616</name>
</gene>
<protein>
    <submittedName>
        <fullName evidence="2">Uncharacterized protein</fullName>
    </submittedName>
</protein>
<evidence type="ECO:0000256" key="1">
    <source>
        <dbReference type="SAM" id="SignalP"/>
    </source>
</evidence>
<accession>V4B1P4</accession>
<reference evidence="2 3" key="1">
    <citation type="journal article" date="2013" name="Nature">
        <title>Insights into bilaterian evolution from three spiralian genomes.</title>
        <authorList>
            <person name="Simakov O."/>
            <person name="Marletaz F."/>
            <person name="Cho S.J."/>
            <person name="Edsinger-Gonzales E."/>
            <person name="Havlak P."/>
            <person name="Hellsten U."/>
            <person name="Kuo D.H."/>
            <person name="Larsson T."/>
            <person name="Lv J."/>
            <person name="Arendt D."/>
            <person name="Savage R."/>
            <person name="Osoegawa K."/>
            <person name="de Jong P."/>
            <person name="Grimwood J."/>
            <person name="Chapman J.A."/>
            <person name="Shapiro H."/>
            <person name="Aerts A."/>
            <person name="Otillar R.P."/>
            <person name="Terry A.Y."/>
            <person name="Boore J.L."/>
            <person name="Grigoriev I.V."/>
            <person name="Lindberg D.R."/>
            <person name="Seaver E.C."/>
            <person name="Weisblat D.A."/>
            <person name="Putnam N.H."/>
            <person name="Rokhsar D.S."/>
        </authorList>
    </citation>
    <scope>NUCLEOTIDE SEQUENCE [LARGE SCALE GENOMIC DNA]</scope>
</reference>
<evidence type="ECO:0000313" key="3">
    <source>
        <dbReference type="Proteomes" id="UP000030746"/>
    </source>
</evidence>
<keyword evidence="1" id="KW-0732">Signal</keyword>
<keyword evidence="3" id="KW-1185">Reference proteome</keyword>
<dbReference type="GeneID" id="20248354"/>
<proteinExistence type="predicted"/>
<evidence type="ECO:0000313" key="2">
    <source>
        <dbReference type="EMBL" id="ESP01241.1"/>
    </source>
</evidence>
<dbReference type="HOGENOM" id="CLU_991386_0_0_1"/>
<organism evidence="2 3">
    <name type="scientific">Lottia gigantea</name>
    <name type="common">Giant owl limpet</name>
    <dbReference type="NCBI Taxonomy" id="225164"/>
    <lineage>
        <taxon>Eukaryota</taxon>
        <taxon>Metazoa</taxon>
        <taxon>Spiralia</taxon>
        <taxon>Lophotrochozoa</taxon>
        <taxon>Mollusca</taxon>
        <taxon>Gastropoda</taxon>
        <taxon>Patellogastropoda</taxon>
        <taxon>Lottioidea</taxon>
        <taxon>Lottiidae</taxon>
        <taxon>Lottia</taxon>
    </lineage>
</organism>
<sequence>MFWRLSLYLLLYIIINGFEAFNSCTGTITFCIQNGYNCYLSCKQERNVTLVKEDGCSSPNVLYTNTTGNLVQINASTSEEAVYSCCKNKNWLCSSTVIVFHEVKDVLCIWDLKNVTVLSCSVAGIPDDNISNKFQMSMNINLMFGDRDYDKPCAAISKFDFTCPFEKSYYDSDIDIYVTMVAKNDVNVTSEKNYQIIPLDNAKYKELIIEVDKVTPETCTLILTLPDDWNLNLEDICFPPCQITIEISYSDSVINYNFIESEQINQLISINRMHDIGIHHH</sequence>
<dbReference type="KEGG" id="lgi:LOTGIDRAFT_230616"/>
<dbReference type="EMBL" id="KB200521">
    <property type="protein sequence ID" value="ESP01241.1"/>
    <property type="molecule type" value="Genomic_DNA"/>
</dbReference>
<name>V4B1P4_LOTGI</name>